<feature type="coiled-coil region" evidence="1">
    <location>
        <begin position="111"/>
        <end position="145"/>
    </location>
</feature>
<organism evidence="2 3">
    <name type="scientific">Clostridium kluyveri (strain ATCC 8527 / DSM 555 / NBRC 12016 / NCIMB 10680 / K1)</name>
    <dbReference type="NCBI Taxonomy" id="431943"/>
    <lineage>
        <taxon>Bacteria</taxon>
        <taxon>Bacillati</taxon>
        <taxon>Bacillota</taxon>
        <taxon>Clostridia</taxon>
        <taxon>Eubacteriales</taxon>
        <taxon>Clostridiaceae</taxon>
        <taxon>Clostridium</taxon>
    </lineage>
</organism>
<gene>
    <name evidence="2" type="ordered locus">CKL_2958</name>
</gene>
<dbReference type="Proteomes" id="UP000002411">
    <property type="component" value="Chromosome"/>
</dbReference>
<proteinExistence type="predicted"/>
<evidence type="ECO:0000313" key="2">
    <source>
        <dbReference type="EMBL" id="EDK34967.1"/>
    </source>
</evidence>
<accession>A5N1H1</accession>
<name>A5N1H1_CLOK5</name>
<dbReference type="AlphaFoldDB" id="A5N1H1"/>
<evidence type="ECO:0000256" key="1">
    <source>
        <dbReference type="SAM" id="Coils"/>
    </source>
</evidence>
<dbReference type="EMBL" id="CP000673">
    <property type="protein sequence ID" value="EDK34967.1"/>
    <property type="molecule type" value="Genomic_DNA"/>
</dbReference>
<protein>
    <submittedName>
        <fullName evidence="2">Uncharacterized protein</fullName>
    </submittedName>
</protein>
<keyword evidence="1" id="KW-0175">Coiled coil</keyword>
<evidence type="ECO:0000313" key="3">
    <source>
        <dbReference type="Proteomes" id="UP000002411"/>
    </source>
</evidence>
<dbReference type="RefSeq" id="WP_012103302.1">
    <property type="nucleotide sequence ID" value="NC_009706.1"/>
</dbReference>
<dbReference type="KEGG" id="ckl:CKL_2958"/>
<sequence>MDKLLNDSIQEKSHYLVQQLFEIEQLRSRLKERTADDRLALEEMRKQWQNISIQLLKEEDKKNIIKLKKEKEMLLVKIQALEQSTDGAVKKIIRDRLIDIKEDILSCESEYQEFVKTLDNKRNEITNEKKRLNEEERHINDVQMKHEHFKAYSLITTLARKYDIPEYLSILRW</sequence>
<reference evidence="2 3" key="1">
    <citation type="journal article" date="2008" name="Proc. Natl. Acad. Sci. U.S.A.">
        <title>The genome of Clostridium kluyveri, a strict anaerobe with unique metabolic features.</title>
        <authorList>
            <person name="Seedorf H."/>
            <person name="Fricke W.F."/>
            <person name="Veith B."/>
            <person name="Brueggemann H."/>
            <person name="Liesegang H."/>
            <person name="Strittmatter A."/>
            <person name="Miethke M."/>
            <person name="Buckel W."/>
            <person name="Hinderberger J."/>
            <person name="Li F."/>
            <person name="Hagemeier C."/>
            <person name="Thauer R.K."/>
            <person name="Gottschalk G."/>
        </authorList>
    </citation>
    <scope>NUCLEOTIDE SEQUENCE [LARGE SCALE GENOMIC DNA]</scope>
    <source>
        <strain evidence="3">ATCC 8527 / DSM 555 / NCIMB 10680</strain>
    </source>
</reference>
<dbReference type="STRING" id="431943.CKL_2958"/>
<dbReference type="HOGENOM" id="CLU_1544946_0_0_9"/>
<keyword evidence="3" id="KW-1185">Reference proteome</keyword>